<evidence type="ECO:0000313" key="4">
    <source>
        <dbReference type="EMBL" id="KAF6234763.1"/>
    </source>
</evidence>
<feature type="domain" description="NB-ARC" evidence="1">
    <location>
        <begin position="474"/>
        <end position="589"/>
    </location>
</feature>
<keyword evidence="5" id="KW-1185">Reference proteome</keyword>
<dbReference type="GeneID" id="59288640"/>
<dbReference type="Gene3D" id="3.40.50.300">
    <property type="entry name" value="P-loop containing nucleotide triphosphate hydrolases"/>
    <property type="match status" value="1"/>
</dbReference>
<dbReference type="OrthoDB" id="5362512at2759"/>
<gene>
    <name evidence="4" type="ORF">HO173_006983</name>
</gene>
<dbReference type="InterPro" id="IPR056681">
    <property type="entry name" value="DUF7779"/>
</dbReference>
<dbReference type="PANTHER" id="PTHR33112">
    <property type="entry name" value="DOMAIN PROTEIN, PUTATIVE-RELATED"/>
    <property type="match status" value="1"/>
</dbReference>
<protein>
    <submittedName>
        <fullName evidence="4">Uncharacterized protein</fullName>
    </submittedName>
</protein>
<accession>A0A8H6L420</accession>
<dbReference type="Gene3D" id="1.25.40.10">
    <property type="entry name" value="Tetratricopeptide repeat domain"/>
    <property type="match status" value="1"/>
</dbReference>
<dbReference type="PANTHER" id="PTHR33112:SF16">
    <property type="entry name" value="HETEROKARYON INCOMPATIBILITY DOMAIN-CONTAINING PROTEIN"/>
    <property type="match status" value="1"/>
</dbReference>
<proteinExistence type="predicted"/>
<dbReference type="InterPro" id="IPR011990">
    <property type="entry name" value="TPR-like_helical_dom_sf"/>
</dbReference>
<dbReference type="InterPro" id="IPR010730">
    <property type="entry name" value="HET"/>
</dbReference>
<dbReference type="GO" id="GO:0043531">
    <property type="term" value="F:ADP binding"/>
    <property type="evidence" value="ECO:0007669"/>
    <property type="project" value="InterPro"/>
</dbReference>
<dbReference type="Pfam" id="PF25000">
    <property type="entry name" value="DUF7779"/>
    <property type="match status" value="1"/>
</dbReference>
<reference evidence="4 5" key="1">
    <citation type="journal article" date="2020" name="Genomics">
        <title>Complete, high-quality genomes from long-read metagenomic sequencing of two wolf lichen thalli reveals enigmatic genome architecture.</title>
        <authorList>
            <person name="McKenzie S.K."/>
            <person name="Walston R.F."/>
            <person name="Allen J.L."/>
        </authorList>
    </citation>
    <scope>NUCLEOTIDE SEQUENCE [LARGE SCALE GENOMIC DNA]</scope>
    <source>
        <strain evidence="4">WasteWater2</strain>
    </source>
</reference>
<comment type="caution">
    <text evidence="4">The sequence shown here is derived from an EMBL/GenBank/DDBJ whole genome shotgun (WGS) entry which is preliminary data.</text>
</comment>
<dbReference type="Pfam" id="PF00931">
    <property type="entry name" value="NB-ARC"/>
    <property type="match status" value="1"/>
</dbReference>
<dbReference type="SUPFAM" id="SSF52540">
    <property type="entry name" value="P-loop containing nucleoside triphosphate hydrolases"/>
    <property type="match status" value="1"/>
</dbReference>
<dbReference type="Pfam" id="PF06985">
    <property type="entry name" value="HET"/>
    <property type="match status" value="1"/>
</dbReference>
<feature type="domain" description="DUF7779" evidence="3">
    <location>
        <begin position="695"/>
        <end position="781"/>
    </location>
</feature>
<dbReference type="SUPFAM" id="SSF48452">
    <property type="entry name" value="TPR-like"/>
    <property type="match status" value="1"/>
</dbReference>
<evidence type="ECO:0000259" key="2">
    <source>
        <dbReference type="Pfam" id="PF06985"/>
    </source>
</evidence>
<organism evidence="4 5">
    <name type="scientific">Letharia columbiana</name>
    <dbReference type="NCBI Taxonomy" id="112416"/>
    <lineage>
        <taxon>Eukaryota</taxon>
        <taxon>Fungi</taxon>
        <taxon>Dikarya</taxon>
        <taxon>Ascomycota</taxon>
        <taxon>Pezizomycotina</taxon>
        <taxon>Lecanoromycetes</taxon>
        <taxon>OSLEUM clade</taxon>
        <taxon>Lecanoromycetidae</taxon>
        <taxon>Lecanorales</taxon>
        <taxon>Lecanorineae</taxon>
        <taxon>Parmeliaceae</taxon>
        <taxon>Letharia</taxon>
    </lineage>
</organism>
<dbReference type="Proteomes" id="UP000578531">
    <property type="component" value="Unassembled WGS sequence"/>
</dbReference>
<name>A0A8H6L420_9LECA</name>
<dbReference type="EMBL" id="JACCJC010000028">
    <property type="protein sequence ID" value="KAF6234763.1"/>
    <property type="molecule type" value="Genomic_DNA"/>
</dbReference>
<dbReference type="InterPro" id="IPR027417">
    <property type="entry name" value="P-loop_NTPase"/>
</dbReference>
<feature type="domain" description="Heterokaryon incompatibility" evidence="2">
    <location>
        <begin position="928"/>
        <end position="1067"/>
    </location>
</feature>
<evidence type="ECO:0000313" key="5">
    <source>
        <dbReference type="Proteomes" id="UP000578531"/>
    </source>
</evidence>
<evidence type="ECO:0000259" key="3">
    <source>
        <dbReference type="Pfam" id="PF25000"/>
    </source>
</evidence>
<sequence>MARLQKIREKRADTSERTNIVIVPGNNGETLADQTCPHFPKWLDDIIASENKCTVVWIFHHDIRIDSLASWFAYCEAGERLLQALTAMQQDDGLSDDDTLILIGHKLGSFVLKKALLEAYRSSHHQHMEALLNTIETLVMLGDPDLNLDNQNEWIPLISKCLPCKTLPKHLNCPQDARCLQHIAARFEEFTLHSTLFQVSCAAESKRKHVLKFRAEDPRCICSATMSVRMWTTTDEEITIPPGEGDKKNCAFYPRSTIYNRLLSIPSFGAQLSISGTPAQLPVIEAQVRAGPSTCLPTDETATDMTSSGPASPQATLLTMHPIPSTDATPVPMVESASGSDNISASGITNEASFTGHGVQHPDPRRKPPDLLAAKASNKPKNIPYYDTGIKSQEAIKIEQARHEGSVTNVTQQNSPEVLSVLESPRVERRSRIFSMRVPSRDARFFGRQELLIPLEVIFLPIPVLPSGCIASSDSGAVIVLHGAPGVGKSAIALELTYRIQARFDHVFWLRANSNLHLAQSFHEAAVSLGLVQDRRDHYHENSRKKLVAWLSTTSSRWLLVFDDADELQLLSRFMPNRHRGSIIVTSRQPFREGLDIEAHECLHAFEVGPFTVEDATKFIRSLAPRAVDAANPAADLAMLARIAEDCRCLPLTLRGVGTILNRRSSSKDNQIMAILEQHSSRVLASQPSSPLICANLSSASYALANVITFLDSYCVDDAILLGAQRFQDVPLNAFPMNDHDYFDAKNELIAHALLAAEADPSGLDIHRVTATSFRAKLDPGNFRGGFHCASRLLEARWPSRRKMKNIVLGNWPEFDTLHRHVHKLSSIFVEYDQKREKGKLSQELSNDSYLKVLVLSTWYNAHRGNAEEDQVLIRLAHGLIARSQRPDPRLLQMETSTTKLPARLIDVGLDNTQSPRLVDTAGQTGCYVALSYCWGSRGSSETQLTISNMSRLRQSIEPSEIRRSVFDAIELTRRLGVRYIWIHSLCVVQGDQEDLLNAMSRVSDIYRSAILTIAPVSTSDETVDACFNSSILEQSFLIFLDWSRPMVARSCSGRLFTPNTFSRRWSVSETVSKEMWLSFAAQLEKAANAIGAATQTNESDVPHDGNPDSRLHDAEAVQLQAETTDTRFYEASRGIDQGVHHVEAGKNFEALAFFIKARELVSAFQLLTPRSWKIHAVTSANIALVYLMQNLPAMALGIAEASLAMQSKPSNVDCNSSLELVRLHFVMGGIYNALEEPDESLNCYEKASENLKKLPEEGKLSESANWKGVLDLKLAEHQMRTKDYKGAHALLQQSLDHFQSQQSLSAQAHLARTLGWQSVVFEAQGSKIMGNAIKAAARQTWIGVREARGRAVPEGITSLSTDDFDRETKGSKLGRFDILVRQQLEQSIRRPRDPFFDAELVNVLEICAAPIGLRKAGMVLFANVLALNRMITSPVPWQE</sequence>
<dbReference type="PRINTS" id="PR00364">
    <property type="entry name" value="DISEASERSIST"/>
</dbReference>
<dbReference type="RefSeq" id="XP_037164152.1">
    <property type="nucleotide sequence ID" value="XM_037308888.1"/>
</dbReference>
<dbReference type="InterPro" id="IPR002182">
    <property type="entry name" value="NB-ARC"/>
</dbReference>
<evidence type="ECO:0000259" key="1">
    <source>
        <dbReference type="Pfam" id="PF00931"/>
    </source>
</evidence>